<name>A0A398CVY2_9BACL</name>
<proteinExistence type="predicted"/>
<organism evidence="1 2">
    <name type="scientific">Cohnella faecalis</name>
    <dbReference type="NCBI Taxonomy" id="2315694"/>
    <lineage>
        <taxon>Bacteria</taxon>
        <taxon>Bacillati</taxon>
        <taxon>Bacillota</taxon>
        <taxon>Bacilli</taxon>
        <taxon>Bacillales</taxon>
        <taxon>Paenibacillaceae</taxon>
        <taxon>Cohnella</taxon>
    </lineage>
</organism>
<dbReference type="OrthoDB" id="6197054at2"/>
<comment type="caution">
    <text evidence="1">The sequence shown here is derived from an EMBL/GenBank/DDBJ whole genome shotgun (WGS) entry which is preliminary data.</text>
</comment>
<protein>
    <submittedName>
        <fullName evidence="1">Transposase family protein</fullName>
    </submittedName>
</protein>
<evidence type="ECO:0000313" key="2">
    <source>
        <dbReference type="Proteomes" id="UP000266340"/>
    </source>
</evidence>
<sequence length="111" mass="12812">MQTQYINELLNIPELHVSQILFVDHNELHIAATPVSLLQSCSICLSVQHVIRKGTNGTRTVRHLSVFKRKSFLHVPAIRLFCTTCHTGFGWIYEFVGHKQRYSKMEKTFGK</sequence>
<keyword evidence="2" id="KW-1185">Reference proteome</keyword>
<accession>A0A398CVY2</accession>
<dbReference type="AlphaFoldDB" id="A0A398CVY2"/>
<reference evidence="1 2" key="1">
    <citation type="submission" date="2018-09" db="EMBL/GenBank/DDBJ databases">
        <title>Cohnella cavernae sp. nov., isolated from a karst cave.</title>
        <authorList>
            <person name="Zhu H."/>
        </authorList>
    </citation>
    <scope>NUCLEOTIDE SEQUENCE [LARGE SCALE GENOMIC DNA]</scope>
    <source>
        <strain evidence="1 2">K2E09-144</strain>
    </source>
</reference>
<dbReference type="Proteomes" id="UP000266340">
    <property type="component" value="Unassembled WGS sequence"/>
</dbReference>
<dbReference type="EMBL" id="QXJM01000037">
    <property type="protein sequence ID" value="RIE03371.1"/>
    <property type="molecule type" value="Genomic_DNA"/>
</dbReference>
<evidence type="ECO:0000313" key="1">
    <source>
        <dbReference type="EMBL" id="RIE03371.1"/>
    </source>
</evidence>
<gene>
    <name evidence="1" type="ORF">D3H35_11880</name>
</gene>